<name>A0A168M1L0_9SPHN</name>
<reference evidence="1 2" key="1">
    <citation type="journal article" date="2015" name="Int. J. Syst. Evol. Microbiol.">
        <title>Erythrobacter atlanticus sp. nov., a bacterium from ocean sediment able to degrade polycyclic aromatic hydrocarbons.</title>
        <authorList>
            <person name="Zhuang L."/>
            <person name="Liu Y."/>
            <person name="Wang L."/>
            <person name="Wang W."/>
            <person name="Shao Z."/>
        </authorList>
    </citation>
    <scope>NUCLEOTIDE SEQUENCE [LARGE SCALE GENOMIC DNA]</scope>
    <source>
        <strain evidence="2">s21-N3</strain>
    </source>
</reference>
<reference evidence="2" key="2">
    <citation type="submission" date="2015-04" db="EMBL/GenBank/DDBJ databases">
        <title>The complete genome sequence of Erythrobacter sp. s21-N3.</title>
        <authorList>
            <person name="Zhuang L."/>
            <person name="Liu Y."/>
            <person name="Shao Z."/>
        </authorList>
    </citation>
    <scope>NUCLEOTIDE SEQUENCE [LARGE SCALE GENOMIC DNA]</scope>
    <source>
        <strain evidence="2">s21-N3</strain>
    </source>
</reference>
<dbReference type="AlphaFoldDB" id="A0A168M1L0"/>
<gene>
    <name evidence="1" type="ORF">CP97_14730</name>
</gene>
<proteinExistence type="predicted"/>
<dbReference type="Proteomes" id="UP000059113">
    <property type="component" value="Chromosome"/>
</dbReference>
<protein>
    <submittedName>
        <fullName evidence="1">Uncharacterized protein</fullName>
    </submittedName>
</protein>
<accession>A0A168M1L0</accession>
<organism evidence="1 2">
    <name type="scientific">Aurantiacibacter atlanticus</name>
    <dbReference type="NCBI Taxonomy" id="1648404"/>
    <lineage>
        <taxon>Bacteria</taxon>
        <taxon>Pseudomonadati</taxon>
        <taxon>Pseudomonadota</taxon>
        <taxon>Alphaproteobacteria</taxon>
        <taxon>Sphingomonadales</taxon>
        <taxon>Erythrobacteraceae</taxon>
        <taxon>Aurantiacibacter</taxon>
    </lineage>
</organism>
<dbReference type="KEGG" id="ery:CP97_14730"/>
<evidence type="ECO:0000313" key="1">
    <source>
        <dbReference type="EMBL" id="ANC50416.1"/>
    </source>
</evidence>
<evidence type="ECO:0000313" key="2">
    <source>
        <dbReference type="Proteomes" id="UP000059113"/>
    </source>
</evidence>
<sequence>MGEMIVRLDGIACNIDKVRVHTTTVIFSSTNVDQAVLQRLVAGETHEIG</sequence>
<dbReference type="EMBL" id="CP011310">
    <property type="protein sequence ID" value="ANC50416.1"/>
    <property type="molecule type" value="Genomic_DNA"/>
</dbReference>
<keyword evidence="2" id="KW-1185">Reference proteome</keyword>
<dbReference type="STRING" id="1648404.CP97_14730"/>